<dbReference type="Proteomes" id="UP000548726">
    <property type="component" value="Unassembled WGS sequence"/>
</dbReference>
<dbReference type="InterPro" id="IPR036452">
    <property type="entry name" value="Ribo_hydro-like"/>
</dbReference>
<dbReference type="RefSeq" id="WP_086654601.1">
    <property type="nucleotide sequence ID" value="NZ_BLJP01000005.1"/>
</dbReference>
<feature type="chain" id="PRO_5032921313" evidence="1">
    <location>
        <begin position="39"/>
        <end position="375"/>
    </location>
</feature>
<name>A0A6V8I7W3_9PROT</name>
<evidence type="ECO:0000313" key="4">
    <source>
        <dbReference type="Proteomes" id="UP000548726"/>
    </source>
</evidence>
<dbReference type="Gene3D" id="3.90.245.10">
    <property type="entry name" value="Ribonucleoside hydrolase-like"/>
    <property type="match status" value="1"/>
</dbReference>
<dbReference type="InterPro" id="IPR001910">
    <property type="entry name" value="Inosine/uridine_hydrolase_dom"/>
</dbReference>
<dbReference type="AlphaFoldDB" id="A0A6V8I7W3"/>
<dbReference type="InterPro" id="IPR052775">
    <property type="entry name" value="IUN_hydrolase"/>
</dbReference>
<comment type="caution">
    <text evidence="3">The sequence shown here is derived from an EMBL/GenBank/DDBJ whole genome shotgun (WGS) entry which is preliminary data.</text>
</comment>
<evidence type="ECO:0000313" key="3">
    <source>
        <dbReference type="EMBL" id="GFE93650.1"/>
    </source>
</evidence>
<dbReference type="EMBL" id="BLJP01000005">
    <property type="protein sequence ID" value="GFE93650.1"/>
    <property type="molecule type" value="Genomic_DNA"/>
</dbReference>
<reference evidence="3 4" key="1">
    <citation type="journal article" date="2020" name="Cell Rep.">
        <title>Local necrotic cells trigger systemic immune activation via gut microbiome dysbiosis in Drosophila.</title>
        <authorList>
            <person name="Kosakamoto H."/>
            <person name="Yamauchi T."/>
            <person name="Akuzawa-Tokita Y."/>
            <person name="Nishimura K."/>
            <person name="Soga T."/>
            <person name="Murakami T."/>
            <person name="Mori H."/>
            <person name="Yamamoto K."/>
            <person name="Miyazaki R."/>
            <person name="Koto A."/>
            <person name="Miura M."/>
            <person name="Obata F."/>
        </authorList>
    </citation>
    <scope>NUCLEOTIDE SEQUENCE [LARGE SCALE GENOMIC DNA]</scope>
    <source>
        <strain evidence="3 4">Ai</strain>
    </source>
</reference>
<keyword evidence="3" id="KW-0378">Hydrolase</keyword>
<proteinExistence type="predicted"/>
<feature type="domain" description="Inosine/uridine-preferring nucleoside hydrolase" evidence="2">
    <location>
        <begin position="57"/>
        <end position="365"/>
    </location>
</feature>
<keyword evidence="1" id="KW-0732">Signal</keyword>
<accession>A0A6V8I7W3</accession>
<protein>
    <submittedName>
        <fullName evidence="3">Nucleoside hydrolase</fullName>
    </submittedName>
</protein>
<dbReference type="Pfam" id="PF01156">
    <property type="entry name" value="IU_nuc_hydro"/>
    <property type="match status" value="1"/>
</dbReference>
<feature type="signal peptide" evidence="1">
    <location>
        <begin position="1"/>
        <end position="38"/>
    </location>
</feature>
<sequence>MRQRPLSRRPSSHGSCLRLTSALAATLAVLCAAPHARADEKADGPELVIEDNDFLGPGGSDIQSTIPLLANPHIKVLGFTVCAGDDWENAESAHLRRFLEIAHHEDIPVADGAVTPLLNTVELMRLREQQYGAIPWKGAWGGPGSMAKVPSSQPPLPKFTEGAPKTPAIAEPAAMFLIRMVHAHPHQVTIFEAGPMTNLALAIRLDPTFAATAKQLVFMGGLIDTNMMSITGSANFASDFNMIFDPEAAHITLTAAWPSITVVGNVSNDIMMTKPYMARIASKNTPVTSYMSRNFSPLPLWDEMAAAIAADPSLVKQSVKAYMDVETTKGYSYGHAHVWPKDLAPVAMGVREVTLVQKIDAEKFQETFVKQAQSL</sequence>
<evidence type="ECO:0000256" key="1">
    <source>
        <dbReference type="SAM" id="SignalP"/>
    </source>
</evidence>
<evidence type="ECO:0000259" key="2">
    <source>
        <dbReference type="Pfam" id="PF01156"/>
    </source>
</evidence>
<organism evidence="3 4">
    <name type="scientific">Acetobacter persici</name>
    <dbReference type="NCBI Taxonomy" id="1076596"/>
    <lineage>
        <taxon>Bacteria</taxon>
        <taxon>Pseudomonadati</taxon>
        <taxon>Pseudomonadota</taxon>
        <taxon>Alphaproteobacteria</taxon>
        <taxon>Acetobacterales</taxon>
        <taxon>Acetobacteraceae</taxon>
        <taxon>Acetobacter</taxon>
    </lineage>
</organism>
<dbReference type="GO" id="GO:0016799">
    <property type="term" value="F:hydrolase activity, hydrolyzing N-glycosyl compounds"/>
    <property type="evidence" value="ECO:0007669"/>
    <property type="project" value="InterPro"/>
</dbReference>
<gene>
    <name evidence="3" type="ORF">DmAi_17090</name>
</gene>
<dbReference type="PANTHER" id="PTHR46190">
    <property type="entry name" value="SI:CH211-201H21.5-RELATED"/>
    <property type="match status" value="1"/>
</dbReference>
<dbReference type="PANTHER" id="PTHR46190:SF1">
    <property type="entry name" value="SI:CH211-201H21.5"/>
    <property type="match status" value="1"/>
</dbReference>
<dbReference type="SUPFAM" id="SSF53590">
    <property type="entry name" value="Nucleoside hydrolase"/>
    <property type="match status" value="1"/>
</dbReference>
<dbReference type="OrthoDB" id="9797882at2"/>
<keyword evidence="4" id="KW-1185">Reference proteome</keyword>